<comment type="caution">
    <text evidence="2">The sequence shown here is derived from an EMBL/GenBank/DDBJ whole genome shotgun (WGS) entry which is preliminary data.</text>
</comment>
<reference evidence="2 3" key="1">
    <citation type="submission" date="2020-04" db="EMBL/GenBank/DDBJ databases">
        <title>Flammeovirga sp. SR4, a novel species isolated from seawater.</title>
        <authorList>
            <person name="Wang X."/>
        </authorList>
    </citation>
    <scope>NUCLEOTIDE SEQUENCE [LARGE SCALE GENOMIC DNA]</scope>
    <source>
        <strain evidence="2 3">ATCC 23126</strain>
    </source>
</reference>
<sequence>MITQDDLKVNIRTERLDQIIDEDQAVLNDAILDAEATVHDALFDKYDTVEIFSKVDAERSRTVMRWLKYLCIYYIYDRIPDHMVPERVIKNYDDTKEELDRVNDGKLSVNLPRLFTEDGSKPKTNTRWSSAKKRSL</sequence>
<evidence type="ECO:0000313" key="3">
    <source>
        <dbReference type="Proteomes" id="UP000576082"/>
    </source>
</evidence>
<proteinExistence type="predicted"/>
<dbReference type="InterPro" id="IPR009752">
    <property type="entry name" value="Phage_Mu_GpJ"/>
</dbReference>
<organism evidence="2 3">
    <name type="scientific">Flammeovirga aprica JL-4</name>
    <dbReference type="NCBI Taxonomy" id="694437"/>
    <lineage>
        <taxon>Bacteria</taxon>
        <taxon>Pseudomonadati</taxon>
        <taxon>Bacteroidota</taxon>
        <taxon>Cytophagia</taxon>
        <taxon>Cytophagales</taxon>
        <taxon>Flammeovirgaceae</taxon>
        <taxon>Flammeovirga</taxon>
    </lineage>
</organism>
<protein>
    <submittedName>
        <fullName evidence="2">DUF1320 family protein</fullName>
    </submittedName>
</protein>
<dbReference type="Pfam" id="PF07030">
    <property type="entry name" value="Phage_Mu_Gp36"/>
    <property type="match status" value="1"/>
</dbReference>
<dbReference type="EMBL" id="JABANE010000033">
    <property type="protein sequence ID" value="NME69015.1"/>
    <property type="molecule type" value="Genomic_DNA"/>
</dbReference>
<dbReference type="Proteomes" id="UP000576082">
    <property type="component" value="Unassembled WGS sequence"/>
</dbReference>
<feature type="region of interest" description="Disordered" evidence="1">
    <location>
        <begin position="114"/>
        <end position="136"/>
    </location>
</feature>
<evidence type="ECO:0000313" key="2">
    <source>
        <dbReference type="EMBL" id="NME69015.1"/>
    </source>
</evidence>
<accession>A0A7X9RUM7</accession>
<dbReference type="RefSeq" id="WP_169657302.1">
    <property type="nucleotide sequence ID" value="NZ_JABANE010000033.1"/>
</dbReference>
<evidence type="ECO:0000256" key="1">
    <source>
        <dbReference type="SAM" id="MobiDB-lite"/>
    </source>
</evidence>
<keyword evidence="3" id="KW-1185">Reference proteome</keyword>
<gene>
    <name evidence="2" type="ORF">HHU12_13660</name>
</gene>
<dbReference type="AlphaFoldDB" id="A0A7X9RUM7"/>
<name>A0A7X9RUM7_9BACT</name>